<evidence type="ECO:0000313" key="2">
    <source>
        <dbReference type="Proteomes" id="UP000796761"/>
    </source>
</evidence>
<dbReference type="AlphaFoldDB" id="A0A8K1GBV0"/>
<keyword evidence="2" id="KW-1185">Reference proteome</keyword>
<dbReference type="Proteomes" id="UP000796761">
    <property type="component" value="Unassembled WGS sequence"/>
</dbReference>
<comment type="caution">
    <text evidence="1">The sequence shown here is derived from an EMBL/GenBank/DDBJ whole genome shotgun (WGS) entry which is preliminary data.</text>
</comment>
<organism evidence="1 2">
    <name type="scientific">Zosterops borbonicus</name>
    <dbReference type="NCBI Taxonomy" id="364589"/>
    <lineage>
        <taxon>Eukaryota</taxon>
        <taxon>Metazoa</taxon>
        <taxon>Chordata</taxon>
        <taxon>Craniata</taxon>
        <taxon>Vertebrata</taxon>
        <taxon>Euteleostomi</taxon>
        <taxon>Archelosauria</taxon>
        <taxon>Archosauria</taxon>
        <taxon>Dinosauria</taxon>
        <taxon>Saurischia</taxon>
        <taxon>Theropoda</taxon>
        <taxon>Coelurosauria</taxon>
        <taxon>Aves</taxon>
        <taxon>Neognathae</taxon>
        <taxon>Neoaves</taxon>
        <taxon>Telluraves</taxon>
        <taxon>Australaves</taxon>
        <taxon>Passeriformes</taxon>
        <taxon>Sylvioidea</taxon>
        <taxon>Zosteropidae</taxon>
        <taxon>Zosterops</taxon>
    </lineage>
</organism>
<accession>A0A8K1GBV0</accession>
<protein>
    <submittedName>
        <fullName evidence="1">Uncharacterized protein</fullName>
    </submittedName>
</protein>
<evidence type="ECO:0000313" key="1">
    <source>
        <dbReference type="EMBL" id="TRZ15771.1"/>
    </source>
</evidence>
<dbReference type="EMBL" id="SWJQ01000353">
    <property type="protein sequence ID" value="TRZ15771.1"/>
    <property type="molecule type" value="Genomic_DNA"/>
</dbReference>
<name>A0A8K1GBV0_9PASS</name>
<sequence length="117" mass="13365">MFDKCLFAFMIDEFDSTISCLRPSQILRGGNLKESEDSHASHCQAIGGHPVDEREWKWVPVWGGNRNSSQTPSPTQMPLQNRYEALDVEGQPDDIEENDLPSELPNLRFICQIDHHL</sequence>
<gene>
    <name evidence="1" type="ORF">HGM15179_011353</name>
</gene>
<proteinExistence type="predicted"/>
<reference evidence="1" key="1">
    <citation type="submission" date="2019-04" db="EMBL/GenBank/DDBJ databases">
        <title>Genome assembly of Zosterops borbonicus 15179.</title>
        <authorList>
            <person name="Leroy T."/>
            <person name="Anselmetti Y."/>
            <person name="Tilak M.-K."/>
            <person name="Nabholz B."/>
        </authorList>
    </citation>
    <scope>NUCLEOTIDE SEQUENCE</scope>
    <source>
        <strain evidence="1">HGM_15179</strain>
        <tissue evidence="1">Muscle</tissue>
    </source>
</reference>